<feature type="compositionally biased region" description="Low complexity" evidence="1">
    <location>
        <begin position="139"/>
        <end position="149"/>
    </location>
</feature>
<dbReference type="Proteomes" id="UP000815325">
    <property type="component" value="Unassembled WGS sequence"/>
</dbReference>
<accession>A0ABQ7GSF1</accession>
<feature type="compositionally biased region" description="Polar residues" evidence="1">
    <location>
        <begin position="14"/>
        <end position="25"/>
    </location>
</feature>
<evidence type="ECO:0000256" key="1">
    <source>
        <dbReference type="SAM" id="MobiDB-lite"/>
    </source>
</evidence>
<feature type="compositionally biased region" description="Polar residues" evidence="1">
    <location>
        <begin position="156"/>
        <end position="176"/>
    </location>
</feature>
<evidence type="ECO:0008006" key="4">
    <source>
        <dbReference type="Google" id="ProtNLM"/>
    </source>
</evidence>
<evidence type="ECO:0000313" key="2">
    <source>
        <dbReference type="EMBL" id="KAF5837546.1"/>
    </source>
</evidence>
<feature type="region of interest" description="Disordered" evidence="1">
    <location>
        <begin position="1"/>
        <end position="72"/>
    </location>
</feature>
<feature type="compositionally biased region" description="Basic and acidic residues" evidence="1">
    <location>
        <begin position="112"/>
        <end position="133"/>
    </location>
</feature>
<comment type="caution">
    <text evidence="2">The sequence shown here is derived from an EMBL/GenBank/DDBJ whole genome shotgun (WGS) entry which is preliminary data.</text>
</comment>
<organism evidence="2 3">
    <name type="scientific">Dunaliella salina</name>
    <name type="common">Green alga</name>
    <name type="synonym">Protococcus salinus</name>
    <dbReference type="NCBI Taxonomy" id="3046"/>
    <lineage>
        <taxon>Eukaryota</taxon>
        <taxon>Viridiplantae</taxon>
        <taxon>Chlorophyta</taxon>
        <taxon>core chlorophytes</taxon>
        <taxon>Chlorophyceae</taxon>
        <taxon>CS clade</taxon>
        <taxon>Chlamydomonadales</taxon>
        <taxon>Dunaliellaceae</taxon>
        <taxon>Dunaliella</taxon>
    </lineage>
</organism>
<keyword evidence="3" id="KW-1185">Reference proteome</keyword>
<reference evidence="2" key="1">
    <citation type="submission" date="2017-08" db="EMBL/GenBank/DDBJ databases">
        <authorList>
            <person name="Polle J.E."/>
            <person name="Barry K."/>
            <person name="Cushman J."/>
            <person name="Schmutz J."/>
            <person name="Tran D."/>
            <person name="Hathwaick L.T."/>
            <person name="Yim W.C."/>
            <person name="Jenkins J."/>
            <person name="Mckie-Krisberg Z.M."/>
            <person name="Prochnik S."/>
            <person name="Lindquist E."/>
            <person name="Dockter R.B."/>
            <person name="Adam C."/>
            <person name="Molina H."/>
            <person name="Bunkerborg J."/>
            <person name="Jin E."/>
            <person name="Buchheim M."/>
            <person name="Magnuson J."/>
        </authorList>
    </citation>
    <scope>NUCLEOTIDE SEQUENCE</scope>
    <source>
        <strain evidence="2">CCAP 19/18</strain>
    </source>
</reference>
<dbReference type="EMBL" id="MU069612">
    <property type="protein sequence ID" value="KAF5837546.1"/>
    <property type="molecule type" value="Genomic_DNA"/>
</dbReference>
<sequence>MGSSGKPPQFRAKSASQAACNSSPDRISVHKQEDENDPHKAPVSPFVHAAYLPDLQKGATPGMGDHERRTSRLSTVLSWKLSSYHSSCSSQGSRACGPEEGPASSMGLSRKSHGEDHTRTPSRDIYRTRRASDDTAQPSRSKASLASSSSRRHSLTVPSASSLSQESRGSSMTLQDAASQGYAVPTCQAIKHRSWCGNDTSVADHIAHQAQSANRRPWGMKTLPTLLQKDKGRNKDRSAMADLGEGLAPRPSIIQEAWNGIFG</sequence>
<protein>
    <recommendedName>
        <fullName evidence="4">Encoded protein</fullName>
    </recommendedName>
</protein>
<name>A0ABQ7GSF1_DUNSA</name>
<evidence type="ECO:0000313" key="3">
    <source>
        <dbReference type="Proteomes" id="UP000815325"/>
    </source>
</evidence>
<gene>
    <name evidence="2" type="ORF">DUNSADRAFT_4239</name>
</gene>
<feature type="region of interest" description="Disordered" evidence="1">
    <location>
        <begin position="85"/>
        <end position="176"/>
    </location>
</feature>
<feature type="compositionally biased region" description="Basic and acidic residues" evidence="1">
    <location>
        <begin position="27"/>
        <end position="40"/>
    </location>
</feature>
<proteinExistence type="predicted"/>